<dbReference type="GO" id="GO:0006508">
    <property type="term" value="P:proteolysis"/>
    <property type="evidence" value="ECO:0007669"/>
    <property type="project" value="UniProtKB-KW"/>
</dbReference>
<evidence type="ECO:0000256" key="5">
    <source>
        <dbReference type="SAM" id="MobiDB-lite"/>
    </source>
</evidence>
<dbReference type="GO" id="GO:0004252">
    <property type="term" value="F:serine-type endopeptidase activity"/>
    <property type="evidence" value="ECO:0007669"/>
    <property type="project" value="InterPro"/>
</dbReference>
<protein>
    <submittedName>
        <fullName evidence="7">S8 family serine peptidase</fullName>
    </submittedName>
</protein>
<dbReference type="PROSITE" id="PS51892">
    <property type="entry name" value="SUBTILASE"/>
    <property type="match status" value="1"/>
</dbReference>
<feature type="compositionally biased region" description="Basic residues" evidence="5">
    <location>
        <begin position="13"/>
        <end position="29"/>
    </location>
</feature>
<keyword evidence="2" id="KW-0378">Hydrolase</keyword>
<evidence type="ECO:0000313" key="8">
    <source>
        <dbReference type="Proteomes" id="UP000515563"/>
    </source>
</evidence>
<dbReference type="InterPro" id="IPR045051">
    <property type="entry name" value="SBT"/>
</dbReference>
<keyword evidence="3" id="KW-0720">Serine protease</keyword>
<gene>
    <name evidence="7" type="ORF">F1D05_07510</name>
</gene>
<feature type="region of interest" description="Disordered" evidence="5">
    <location>
        <begin position="1"/>
        <end position="49"/>
    </location>
</feature>
<dbReference type="Gene3D" id="3.40.50.200">
    <property type="entry name" value="Peptidase S8/S53 domain"/>
    <property type="match status" value="1"/>
</dbReference>
<evidence type="ECO:0000259" key="6">
    <source>
        <dbReference type="Pfam" id="PF00082"/>
    </source>
</evidence>
<dbReference type="InterPro" id="IPR036852">
    <property type="entry name" value="Peptidase_S8/S53_dom_sf"/>
</dbReference>
<dbReference type="PANTHER" id="PTHR10795">
    <property type="entry name" value="PROPROTEIN CONVERTASE SUBTILISIN/KEXIN"/>
    <property type="match status" value="1"/>
</dbReference>
<feature type="region of interest" description="Disordered" evidence="5">
    <location>
        <begin position="175"/>
        <end position="224"/>
    </location>
</feature>
<keyword evidence="1" id="KW-0645">Protease</keyword>
<comment type="caution">
    <text evidence="4">Lacks conserved residue(s) required for the propagation of feature annotation.</text>
</comment>
<comment type="similarity">
    <text evidence="4">Belongs to the peptidase S8 family.</text>
</comment>
<organism evidence="7 8">
    <name type="scientific">Kribbella qitaiheensis</name>
    <dbReference type="NCBI Taxonomy" id="1544730"/>
    <lineage>
        <taxon>Bacteria</taxon>
        <taxon>Bacillati</taxon>
        <taxon>Actinomycetota</taxon>
        <taxon>Actinomycetes</taxon>
        <taxon>Propionibacteriales</taxon>
        <taxon>Kribbellaceae</taxon>
        <taxon>Kribbella</taxon>
    </lineage>
</organism>
<dbReference type="AlphaFoldDB" id="A0A7G6WUW9"/>
<evidence type="ECO:0000256" key="3">
    <source>
        <dbReference type="ARBA" id="ARBA00022825"/>
    </source>
</evidence>
<dbReference type="KEGG" id="kqi:F1D05_07510"/>
<sequence length="224" mass="24257">MGGLGGRPGREPQHRRRSHRRHGHRRPGRQRTDRELRHPVRRLAGKPDIAAPGDHIVAARAAGVPLDPFAVNSSYAELPGTSMAAPRVTGAAALLAQLHPTWKAAELKSALMGSALELEGVGVFAQGAGRVDVSRAIKQPVTAYPSSLNLGLRSYPHTDDKPITKQVTYRNDSSKLSPWRWNCSRPESSSSARPRCESRLMAPRRSMSPPTPPATPRKARTAAG</sequence>
<dbReference type="Proteomes" id="UP000515563">
    <property type="component" value="Chromosome"/>
</dbReference>
<dbReference type="EMBL" id="CP043661">
    <property type="protein sequence ID" value="QNE17784.1"/>
    <property type="molecule type" value="Genomic_DNA"/>
</dbReference>
<name>A0A7G6WUW9_9ACTN</name>
<keyword evidence="8" id="KW-1185">Reference proteome</keyword>
<dbReference type="Pfam" id="PF00082">
    <property type="entry name" value="Peptidase_S8"/>
    <property type="match status" value="1"/>
</dbReference>
<evidence type="ECO:0000256" key="1">
    <source>
        <dbReference type="ARBA" id="ARBA00022670"/>
    </source>
</evidence>
<feature type="domain" description="Peptidase S8/S53" evidence="6">
    <location>
        <begin position="42"/>
        <end position="120"/>
    </location>
</feature>
<dbReference type="SUPFAM" id="SSF52743">
    <property type="entry name" value="Subtilisin-like"/>
    <property type="match status" value="1"/>
</dbReference>
<evidence type="ECO:0000256" key="4">
    <source>
        <dbReference type="PROSITE-ProRule" id="PRU01240"/>
    </source>
</evidence>
<dbReference type="InterPro" id="IPR023828">
    <property type="entry name" value="Peptidase_S8_Ser-AS"/>
</dbReference>
<accession>A0A7G6WUW9</accession>
<dbReference type="InterPro" id="IPR000209">
    <property type="entry name" value="Peptidase_S8/S53_dom"/>
</dbReference>
<reference evidence="8" key="1">
    <citation type="submission" date="2019-09" db="EMBL/GenBank/DDBJ databases">
        <title>Antimicrobial potential of Antarctic Bacteria.</title>
        <authorList>
            <person name="Benaud N."/>
            <person name="Edwards R.J."/>
            <person name="Ferrari B.C."/>
        </authorList>
    </citation>
    <scope>NUCLEOTIDE SEQUENCE [LARGE SCALE GENOMIC DNA]</scope>
    <source>
        <strain evidence="8">SPB151</strain>
    </source>
</reference>
<evidence type="ECO:0000313" key="7">
    <source>
        <dbReference type="EMBL" id="QNE17784.1"/>
    </source>
</evidence>
<dbReference type="PROSITE" id="PS00138">
    <property type="entry name" value="SUBTILASE_SER"/>
    <property type="match status" value="1"/>
</dbReference>
<feature type="compositionally biased region" description="Low complexity" evidence="5">
    <location>
        <begin position="183"/>
        <end position="208"/>
    </location>
</feature>
<evidence type="ECO:0000256" key="2">
    <source>
        <dbReference type="ARBA" id="ARBA00022801"/>
    </source>
</evidence>
<reference evidence="7 8" key="2">
    <citation type="journal article" date="2020" name="Microbiol. Resour. Announc.">
        <title>Antarctic desert soil bacteria exhibit high novel natural product potential, evaluated through long-read genome sequencing and comparative genomics.</title>
        <authorList>
            <person name="Benaud N."/>
            <person name="Edwards R.J."/>
            <person name="Amos T.G."/>
            <person name="D'Agostino P.M."/>
            <person name="Gutierrez-Chavez C."/>
            <person name="Montgomery K."/>
            <person name="Nicetic I."/>
            <person name="Ferrari B.C."/>
        </authorList>
    </citation>
    <scope>NUCLEOTIDE SEQUENCE [LARGE SCALE GENOMIC DNA]</scope>
    <source>
        <strain evidence="7 8">SPB151</strain>
    </source>
</reference>
<proteinExistence type="inferred from homology"/>